<proteinExistence type="predicted"/>
<dbReference type="STRING" id="320483.AMF_585"/>
<keyword evidence="2" id="KW-1185">Reference proteome</keyword>
<dbReference type="SUPFAM" id="SSF64076">
    <property type="entry name" value="MTH938-like"/>
    <property type="match status" value="1"/>
</dbReference>
<accession>B9KIW8</accession>
<reference evidence="1 2" key="1">
    <citation type="journal article" date="2009" name="BMC Genomics">
        <title>Conservation in the face of diversity: multistrain analysis of an intracellular bacterium.</title>
        <authorList>
            <person name="Dark M.J."/>
            <person name="Herndon D.R."/>
            <person name="Kappmeyer L.S."/>
            <person name="Gonzales M.P."/>
            <person name="Nordeen E."/>
            <person name="Palmer G.H."/>
            <person name="Knowles D.P. Jr."/>
            <person name="Brayton K.A."/>
        </authorList>
    </citation>
    <scope>NUCLEOTIDE SEQUENCE [LARGE SCALE GENOMIC DNA]</scope>
    <source>
        <strain evidence="1 2">Florida</strain>
    </source>
</reference>
<dbReference type="KEGG" id="amf:AMF_585"/>
<dbReference type="Gene3D" id="3.40.1230.10">
    <property type="entry name" value="MTH938-like"/>
    <property type="match status" value="1"/>
</dbReference>
<dbReference type="AlphaFoldDB" id="B9KIW8"/>
<dbReference type="CDD" id="cd00248">
    <property type="entry name" value="Mth938-like"/>
    <property type="match status" value="1"/>
</dbReference>
<name>B9KIW8_ANAMF</name>
<dbReference type="HOGENOM" id="CLU_2079817_0_0_5"/>
<organism evidence="1 2">
    <name type="scientific">Anaplasma marginale (strain Florida)</name>
    <dbReference type="NCBI Taxonomy" id="320483"/>
    <lineage>
        <taxon>Bacteria</taxon>
        <taxon>Pseudomonadati</taxon>
        <taxon>Pseudomonadota</taxon>
        <taxon>Alphaproteobacteria</taxon>
        <taxon>Rickettsiales</taxon>
        <taxon>Anaplasmataceae</taxon>
        <taxon>Anaplasma</taxon>
    </lineage>
</organism>
<dbReference type="Proteomes" id="UP000007307">
    <property type="component" value="Chromosome"/>
</dbReference>
<dbReference type="InterPro" id="IPR036748">
    <property type="entry name" value="MTH938-like_sf"/>
</dbReference>
<gene>
    <name evidence="1" type="ordered locus">AMF_585</name>
</gene>
<dbReference type="PATRIC" id="fig|320483.3.peg.678"/>
<dbReference type="Pfam" id="PF04430">
    <property type="entry name" value="DUF498"/>
    <property type="match status" value="1"/>
</dbReference>
<dbReference type="RefSeq" id="WP_010267859.1">
    <property type="nucleotide sequence ID" value="NC_012026.1"/>
</dbReference>
<dbReference type="GeneID" id="7398028"/>
<protein>
    <submittedName>
        <fullName evidence="1">Uncharacterized protein</fullName>
    </submittedName>
</protein>
<sequence>MSPSVNAIDSCDGECFVIRGTVYRGPAVVFPHSVVALPHQLELSGDAEAVLSCVQGDFRMVPIGVGGGFERFSRILSSRLQRSGVRHEVMSMTAACDMYNVLLHESEHVCAVLLLPL</sequence>
<evidence type="ECO:0000313" key="2">
    <source>
        <dbReference type="Proteomes" id="UP000007307"/>
    </source>
</evidence>
<evidence type="ECO:0000313" key="1">
    <source>
        <dbReference type="EMBL" id="ACM49430.1"/>
    </source>
</evidence>
<dbReference type="InterPro" id="IPR007523">
    <property type="entry name" value="NDUFAF3/AAMDC"/>
</dbReference>
<dbReference type="EMBL" id="CP001079">
    <property type="protein sequence ID" value="ACM49430.1"/>
    <property type="molecule type" value="Genomic_DNA"/>
</dbReference>